<feature type="domain" description="Putative beta-lactamase-inhibitor-like PepSY-like" evidence="2">
    <location>
        <begin position="57"/>
        <end position="146"/>
    </location>
</feature>
<dbReference type="Gene3D" id="3.10.450.360">
    <property type="match status" value="2"/>
</dbReference>
<proteinExistence type="predicted"/>
<evidence type="ECO:0000256" key="1">
    <source>
        <dbReference type="SAM" id="SignalP"/>
    </source>
</evidence>
<evidence type="ECO:0000313" key="4">
    <source>
        <dbReference type="EMBL" id="UVQ73175.1"/>
    </source>
</evidence>
<evidence type="ECO:0000259" key="2">
    <source>
        <dbReference type="Pfam" id="PF11396"/>
    </source>
</evidence>
<dbReference type="EMBL" id="CZAE01000002">
    <property type="protein sequence ID" value="CUO63962.1"/>
    <property type="molecule type" value="Genomic_DNA"/>
</dbReference>
<reference evidence="3 5" key="1">
    <citation type="submission" date="2015-09" db="EMBL/GenBank/DDBJ databases">
        <authorList>
            <consortium name="Pathogen Informatics"/>
        </authorList>
    </citation>
    <scope>NUCLEOTIDE SEQUENCE [LARGE SCALE GENOMIC DNA]</scope>
    <source>
        <strain evidence="3 5">2789STDY5834846</strain>
    </source>
</reference>
<keyword evidence="6" id="KW-1185">Reference proteome</keyword>
<dbReference type="InterPro" id="IPR021533">
    <property type="entry name" value="PepSY-like"/>
</dbReference>
<protein>
    <submittedName>
        <fullName evidence="4">PepSY-like domain-containing protein</fullName>
    </submittedName>
    <submittedName>
        <fullName evidence="3">Protein of uncharacterized function (DUF2874)</fullName>
    </submittedName>
</protein>
<evidence type="ECO:0000313" key="6">
    <source>
        <dbReference type="Proteomes" id="UP001060104"/>
    </source>
</evidence>
<feature type="domain" description="Putative beta-lactamase-inhibitor-like PepSY-like" evidence="2">
    <location>
        <begin position="152"/>
        <end position="189"/>
    </location>
</feature>
<keyword evidence="1" id="KW-0732">Signal</keyword>
<evidence type="ECO:0000313" key="5">
    <source>
        <dbReference type="Proteomes" id="UP000095606"/>
    </source>
</evidence>
<organism evidence="3 5">
    <name type="scientific">Bacteroides faecis</name>
    <dbReference type="NCBI Taxonomy" id="674529"/>
    <lineage>
        <taxon>Bacteria</taxon>
        <taxon>Pseudomonadati</taxon>
        <taxon>Bacteroidota</taxon>
        <taxon>Bacteroidia</taxon>
        <taxon>Bacteroidales</taxon>
        <taxon>Bacteroidaceae</taxon>
        <taxon>Bacteroides</taxon>
    </lineage>
</organism>
<name>A0A3E5GLQ8_9BACE</name>
<evidence type="ECO:0000313" key="3">
    <source>
        <dbReference type="EMBL" id="CUO63962.1"/>
    </source>
</evidence>
<gene>
    <name evidence="3" type="ORF">ERS852461_00767</name>
    <name evidence="4" type="ORF">NXY30_19320</name>
</gene>
<dbReference type="Proteomes" id="UP000095606">
    <property type="component" value="Unassembled WGS sequence"/>
</dbReference>
<dbReference type="AlphaFoldDB" id="A0A3E5GLQ8"/>
<dbReference type="SUPFAM" id="SSF160574">
    <property type="entry name" value="BT0923-like"/>
    <property type="match status" value="2"/>
</dbReference>
<reference evidence="4" key="2">
    <citation type="submission" date="2022-08" db="EMBL/GenBank/DDBJ databases">
        <title>Genome Sequencing of Bacteroides fragilis Group Isolates with Nanopore Technology.</title>
        <authorList>
            <person name="Tisza M.J."/>
            <person name="Smith D."/>
            <person name="Dekker J.P."/>
        </authorList>
    </citation>
    <scope>NUCLEOTIDE SEQUENCE</scope>
    <source>
        <strain evidence="4">BFG-527</strain>
    </source>
</reference>
<dbReference type="Proteomes" id="UP001060104">
    <property type="component" value="Chromosome"/>
</dbReference>
<feature type="chain" id="PRO_5041168845" evidence="1">
    <location>
        <begin position="21"/>
        <end position="292"/>
    </location>
</feature>
<accession>A0A3E5GLQ8</accession>
<dbReference type="Pfam" id="PF11396">
    <property type="entry name" value="PepSY_like"/>
    <property type="match status" value="3"/>
</dbReference>
<dbReference type="GeneID" id="69590280"/>
<dbReference type="EMBL" id="CP103141">
    <property type="protein sequence ID" value="UVQ73175.1"/>
    <property type="molecule type" value="Genomic_DNA"/>
</dbReference>
<feature type="signal peptide" evidence="1">
    <location>
        <begin position="1"/>
        <end position="20"/>
    </location>
</feature>
<feature type="domain" description="Putative beta-lactamase-inhibitor-like PepSY-like" evidence="2">
    <location>
        <begin position="212"/>
        <end position="291"/>
    </location>
</feature>
<sequence>MKLRIYTLLIAFCAAWSLHSCDNDDDDSIAVPAALQEAFSSKYPNVKNVKWETKAGYYVADFYDGYEASAWFTTDGNWHMTETDIPYTALPDPVKSAFETSEYKTWKKDDVDKLERQGIETVYVIEVENQNQEIDLYYSADGVLIKSIADTDDENSHLPTTQLSAAMKTFIEEKYAGARIVEVDVENDKSDWDYGFTEVDIIHFDSDINRNTSKEVLFDKNGEWYSTSWDVRKNELPVAVTTTISNQYAGYQIDDAEYFEMAAGTAYYLIELEGNNTPDINIKIAADGTILK</sequence>
<accession>A0A174GMT3</accession>
<dbReference type="RefSeq" id="WP_055268886.1">
    <property type="nucleotide sequence ID" value="NZ_CABMFH010000002.1"/>
</dbReference>